<sequence length="551" mass="64776">MAAKHVEAIRPAANYQYHPSLWGDQFLHYDEREDEHVEVDQQIEILKEETRKEILASLDDPAKHTNLLKLIDVIQRLGIAYYFEHEITQALDHIYNVYGDEWNGGSTSLWFRLLRQQGFYVSCDIFNIYKLDNGSFKDSLTKDIECMLELYEAAYMRVQGEIILDEALEFTKTHLEQIAKDPLRCNNTLSRHIHEALELPVQKRLPRLDAIRYIPFYEQQDSHNKSLLRLAKLGFNRLQSLHKKELSQLSKWWKEFDAPKNVPYARDRLVEHYFWILGVYFEPQYSRSRIFLAKIITMTAILNDTYDIYGTYEELEIFTKALQTWSTCMDTFPDYMKVIYKSLLDIYEEMEEIMEKNGKAYQVDYAKEAMRELLTGGYMAEAKLLHEGHVPTFEEHNKITNLSAGHKMLSTSSFVGMPGDIVTQDSFKWALNNPRLITASAYIGRILNDIVGHKEEQQRKHIPSIVEMYMKEHNLLREDVYDLLKQRVEDAWKDLNRETLTCKDIHMSLKMCPINLARVEHKIYKNGDNLKFVGQEIQDYIKSCFINAMSV</sequence>
<dbReference type="AlphaFoldDB" id="Q6TH92"/>
<organism evidence="7">
    <name type="scientific">Solidago canadensis</name>
    <dbReference type="NCBI Taxonomy" id="59297"/>
    <lineage>
        <taxon>Eukaryota</taxon>
        <taxon>Viridiplantae</taxon>
        <taxon>Streptophyta</taxon>
        <taxon>Embryophyta</taxon>
        <taxon>Tracheophyta</taxon>
        <taxon>Spermatophyta</taxon>
        <taxon>Magnoliopsida</taxon>
        <taxon>eudicotyledons</taxon>
        <taxon>Gunneridae</taxon>
        <taxon>Pentapetalae</taxon>
        <taxon>asterids</taxon>
        <taxon>campanulids</taxon>
        <taxon>Asterales</taxon>
        <taxon>Asteraceae</taxon>
        <taxon>Asteroideae</taxon>
        <taxon>Astereae</taxon>
        <taxon>North American clade</taxon>
        <taxon>Solidagininae</taxon>
        <taxon>Solidago</taxon>
    </lineage>
</organism>
<keyword evidence="3" id="KW-0460">Magnesium</keyword>
<dbReference type="SFLD" id="SFLDS00005">
    <property type="entry name" value="Isoprenoid_Synthase_Type_I"/>
    <property type="match status" value="1"/>
</dbReference>
<name>Q6TH92_9ASTR</name>
<dbReference type="FunFam" id="1.50.10.130:FF:000001">
    <property type="entry name" value="Isoprene synthase, chloroplastic"/>
    <property type="match status" value="1"/>
</dbReference>
<dbReference type="PANTHER" id="PTHR31225:SF196">
    <property type="entry name" value="TERPENOID CYCLASES_PROTEIN PRENYLTRANSFERASE ALPHA-ALPHA TOROID-RELATED"/>
    <property type="match status" value="1"/>
</dbReference>
<dbReference type="Gene3D" id="1.10.600.10">
    <property type="entry name" value="Farnesyl Diphosphate Synthase"/>
    <property type="match status" value="1"/>
</dbReference>
<dbReference type="GO" id="GO:0010333">
    <property type="term" value="F:terpene synthase activity"/>
    <property type="evidence" value="ECO:0007669"/>
    <property type="project" value="InterPro"/>
</dbReference>
<keyword evidence="2" id="KW-0479">Metal-binding</keyword>
<dbReference type="InterPro" id="IPR005630">
    <property type="entry name" value="Terpene_synthase_metal-bd"/>
</dbReference>
<feature type="domain" description="Terpene synthase N-terminal" evidence="5">
    <location>
        <begin position="21"/>
        <end position="197"/>
    </location>
</feature>
<dbReference type="EMBL" id="AY397644">
    <property type="protein sequence ID" value="AAR31144.1"/>
    <property type="molecule type" value="mRNA"/>
</dbReference>
<dbReference type="SUPFAM" id="SSF48576">
    <property type="entry name" value="Terpenoid synthases"/>
    <property type="match status" value="1"/>
</dbReference>
<dbReference type="GO" id="GO:0000287">
    <property type="term" value="F:magnesium ion binding"/>
    <property type="evidence" value="ECO:0007669"/>
    <property type="project" value="InterPro"/>
</dbReference>
<evidence type="ECO:0000259" key="5">
    <source>
        <dbReference type="Pfam" id="PF01397"/>
    </source>
</evidence>
<dbReference type="SFLD" id="SFLDG01019">
    <property type="entry name" value="Terpene_Cyclase_Like_1_C_Termi"/>
    <property type="match status" value="1"/>
</dbReference>
<dbReference type="PANTHER" id="PTHR31225">
    <property type="entry name" value="OS04G0344100 PROTEIN-RELATED"/>
    <property type="match status" value="1"/>
</dbReference>
<dbReference type="GO" id="GO:0016102">
    <property type="term" value="P:diterpenoid biosynthetic process"/>
    <property type="evidence" value="ECO:0007669"/>
    <property type="project" value="InterPro"/>
</dbReference>
<evidence type="ECO:0000256" key="3">
    <source>
        <dbReference type="ARBA" id="ARBA00022842"/>
    </source>
</evidence>
<reference evidence="7" key="1">
    <citation type="journal article" date="2004" name="Arch. Biochem. Biophys.">
        <title>Enantiospecific (+)- and (-)-germacrene D synthases, cloned from goldenrod, reveal a functionally active variant of the universal isoprenoid-biosynthesis aspartate-rich motif.</title>
        <authorList>
            <person name="Prosser I."/>
            <person name="Altug I.G."/>
            <person name="Phillips A.L."/>
            <person name="Konig W.A."/>
            <person name="Bouwmeester H.J."/>
            <person name="Beale M.H."/>
        </authorList>
    </citation>
    <scope>NUCLEOTIDE SEQUENCE</scope>
</reference>
<dbReference type="CDD" id="cd00684">
    <property type="entry name" value="Terpene_cyclase_plant_C1"/>
    <property type="match status" value="1"/>
</dbReference>
<proteinExistence type="evidence at transcript level"/>
<dbReference type="Pfam" id="PF03936">
    <property type="entry name" value="Terpene_synth_C"/>
    <property type="match status" value="1"/>
</dbReference>
<dbReference type="InterPro" id="IPR008930">
    <property type="entry name" value="Terpenoid_cyclase/PrenylTrfase"/>
</dbReference>
<dbReference type="FunFam" id="1.10.600.10:FF:000007">
    <property type="entry name" value="Isoprene synthase, chloroplastic"/>
    <property type="match status" value="1"/>
</dbReference>
<evidence type="ECO:0000256" key="4">
    <source>
        <dbReference type="ARBA" id="ARBA00023239"/>
    </source>
</evidence>
<dbReference type="Pfam" id="PF01397">
    <property type="entry name" value="Terpene_synth"/>
    <property type="match status" value="1"/>
</dbReference>
<feature type="domain" description="Terpene synthase metal-binding" evidence="6">
    <location>
        <begin position="254"/>
        <end position="494"/>
    </location>
</feature>
<evidence type="ECO:0000256" key="2">
    <source>
        <dbReference type="ARBA" id="ARBA00022723"/>
    </source>
</evidence>
<evidence type="ECO:0000259" key="6">
    <source>
        <dbReference type="Pfam" id="PF03936"/>
    </source>
</evidence>
<dbReference type="Gene3D" id="1.50.10.130">
    <property type="entry name" value="Terpene synthase, N-terminal domain"/>
    <property type="match status" value="1"/>
</dbReference>
<dbReference type="InterPro" id="IPR044814">
    <property type="entry name" value="Terpene_cyclase_plant_C1"/>
</dbReference>
<protein>
    <submittedName>
        <fullName evidence="7">(+)-germacrene D synthase</fullName>
    </submittedName>
</protein>
<dbReference type="InterPro" id="IPR050148">
    <property type="entry name" value="Terpene_synthase-like"/>
</dbReference>
<accession>Q6TH92</accession>
<dbReference type="SUPFAM" id="SSF48239">
    <property type="entry name" value="Terpenoid cyclases/Protein prenyltransferases"/>
    <property type="match status" value="1"/>
</dbReference>
<comment type="cofactor">
    <cofactor evidence="1">
        <name>Mg(2+)</name>
        <dbReference type="ChEBI" id="CHEBI:18420"/>
    </cofactor>
</comment>
<keyword evidence="4" id="KW-0456">Lyase</keyword>
<dbReference type="InterPro" id="IPR036965">
    <property type="entry name" value="Terpene_synth_N_sf"/>
</dbReference>
<dbReference type="InterPro" id="IPR008949">
    <property type="entry name" value="Isoprenoid_synthase_dom_sf"/>
</dbReference>
<dbReference type="InterPro" id="IPR034741">
    <property type="entry name" value="Terpene_cyclase-like_1_C"/>
</dbReference>
<dbReference type="InterPro" id="IPR001906">
    <property type="entry name" value="Terpene_synth_N"/>
</dbReference>
<evidence type="ECO:0000256" key="1">
    <source>
        <dbReference type="ARBA" id="ARBA00001946"/>
    </source>
</evidence>
<evidence type="ECO:0000313" key="7">
    <source>
        <dbReference type="EMBL" id="AAR31144.1"/>
    </source>
</evidence>